<evidence type="ECO:0000256" key="1">
    <source>
        <dbReference type="SAM" id="MobiDB-lite"/>
    </source>
</evidence>
<dbReference type="EMBL" id="DS231720">
    <property type="protein sequence ID" value="KNB16753.1"/>
    <property type="molecule type" value="Genomic_DNA"/>
</dbReference>
<dbReference type="AlphaFoldDB" id="A0A0J9W154"/>
<evidence type="ECO:0000256" key="2">
    <source>
        <dbReference type="SAM" id="Phobius"/>
    </source>
</evidence>
<proteinExistence type="predicted"/>
<evidence type="ECO:0000313" key="3">
    <source>
        <dbReference type="EMBL" id="KNB16753.1"/>
    </source>
</evidence>
<dbReference type="VEuPathDB" id="FungiDB:FOXG_14833"/>
<feature type="compositionally biased region" description="Basic and acidic residues" evidence="1">
    <location>
        <begin position="269"/>
        <end position="289"/>
    </location>
</feature>
<keyword evidence="2" id="KW-0812">Transmembrane</keyword>
<keyword evidence="2" id="KW-1133">Transmembrane helix</keyword>
<protein>
    <submittedName>
        <fullName evidence="3">Uncharacterized protein</fullName>
    </submittedName>
</protein>
<dbReference type="RefSeq" id="XP_018254798.1">
    <property type="nucleotide sequence ID" value="XM_018394889.1"/>
</dbReference>
<reference evidence="3" key="2">
    <citation type="journal article" date="2010" name="Nature">
        <title>Comparative genomics reveals mobile pathogenicity chromosomes in Fusarium.</title>
        <authorList>
            <person name="Ma L.J."/>
            <person name="van der Does H.C."/>
            <person name="Borkovich K.A."/>
            <person name="Coleman J.J."/>
            <person name="Daboussi M.J."/>
            <person name="Di Pietro A."/>
            <person name="Dufresne M."/>
            <person name="Freitag M."/>
            <person name="Grabherr M."/>
            <person name="Henrissat B."/>
            <person name="Houterman P.M."/>
            <person name="Kang S."/>
            <person name="Shim W.B."/>
            <person name="Woloshuk C."/>
            <person name="Xie X."/>
            <person name="Xu J.R."/>
            <person name="Antoniw J."/>
            <person name="Baker S.E."/>
            <person name="Bluhm B.H."/>
            <person name="Breakspear A."/>
            <person name="Brown D.W."/>
            <person name="Butchko R.A."/>
            <person name="Chapman S."/>
            <person name="Coulson R."/>
            <person name="Coutinho P.M."/>
            <person name="Danchin E.G."/>
            <person name="Diener A."/>
            <person name="Gale L.R."/>
            <person name="Gardiner D.M."/>
            <person name="Goff S."/>
            <person name="Hammond-Kosack K.E."/>
            <person name="Hilburn K."/>
            <person name="Hua-Van A."/>
            <person name="Jonkers W."/>
            <person name="Kazan K."/>
            <person name="Kodira C.D."/>
            <person name="Koehrsen M."/>
            <person name="Kumar L."/>
            <person name="Lee Y.H."/>
            <person name="Li L."/>
            <person name="Manners J.M."/>
            <person name="Miranda-Saavedra D."/>
            <person name="Mukherjee M."/>
            <person name="Park G."/>
            <person name="Park J."/>
            <person name="Park S.Y."/>
            <person name="Proctor R.H."/>
            <person name="Regev A."/>
            <person name="Ruiz-Roldan M.C."/>
            <person name="Sain D."/>
            <person name="Sakthikumar S."/>
            <person name="Sykes S."/>
            <person name="Schwartz D.C."/>
            <person name="Turgeon B.G."/>
            <person name="Wapinski I."/>
            <person name="Yoder O."/>
            <person name="Young S."/>
            <person name="Zeng Q."/>
            <person name="Zhou S."/>
            <person name="Galagan J."/>
            <person name="Cuomo C.A."/>
            <person name="Kistler H.C."/>
            <person name="Rep M."/>
        </authorList>
    </citation>
    <scope>NUCLEOTIDE SEQUENCE [LARGE SCALE GENOMIC DNA]</scope>
    <source>
        <strain evidence="3">4287</strain>
    </source>
</reference>
<gene>
    <name evidence="3" type="ORF">FOXG_14833</name>
</gene>
<name>A0A0J9W154_FUSO4</name>
<sequence>MAVSMEDSRTEPWLPWAGLLLEAGTQRLLVSSVYVLIFVYHTRRSLPVYRASWHQERIFTLTLHILSGVIELARYYLRAIEGTVLPDIMDTILCLIHSLTTLRLARPLLRGNETTRAAYQAPAIIRPILAVMAIVRKDSSLHGAVVKLLHAFLYTRLLIFASKRIRLTKVQSQSTIYAQSVFLGAVLAIESSGLPVAVAVYIGAVGLVMVMNRSVSNHLSRSREALESSSRLFQLIVQSCLWAGLAELSSIKAHEPLALASCANDEYTDDKTAGGDKKDSQSRRSLKQD</sequence>
<accession>A0A0J9W154</accession>
<dbReference type="Proteomes" id="UP000009097">
    <property type="component" value="Unassembled WGS sequence"/>
</dbReference>
<dbReference type="OrthoDB" id="4922812at2759"/>
<dbReference type="KEGG" id="fox:FOXG_14833"/>
<feature type="transmembrane region" description="Helical" evidence="2">
    <location>
        <begin position="181"/>
        <end position="211"/>
    </location>
</feature>
<organism evidence="3 4">
    <name type="scientific">Fusarium oxysporum f. sp. lycopersici (strain 4287 / CBS 123668 / FGSC 9935 / NRRL 34936)</name>
    <name type="common">Fusarium vascular wilt of tomato</name>
    <dbReference type="NCBI Taxonomy" id="426428"/>
    <lineage>
        <taxon>Eukaryota</taxon>
        <taxon>Fungi</taxon>
        <taxon>Dikarya</taxon>
        <taxon>Ascomycota</taxon>
        <taxon>Pezizomycotina</taxon>
        <taxon>Sordariomycetes</taxon>
        <taxon>Hypocreomycetidae</taxon>
        <taxon>Hypocreales</taxon>
        <taxon>Nectriaceae</taxon>
        <taxon>Fusarium</taxon>
        <taxon>Fusarium oxysporum species complex</taxon>
    </lineage>
</organism>
<reference evidence="3" key="1">
    <citation type="submission" date="2007-04" db="EMBL/GenBank/DDBJ databases">
        <authorList>
            <consortium name="The Broad Institute Genome Sequencing Platform"/>
            <person name="Birren B."/>
            <person name="Lander E."/>
            <person name="Galagan J."/>
            <person name="Nusbaum C."/>
            <person name="Devon K."/>
            <person name="Ma L.-J."/>
            <person name="Jaffe D."/>
            <person name="Butler J."/>
            <person name="Alvarez P."/>
            <person name="Gnerre S."/>
            <person name="Grabherr M."/>
            <person name="Kleber M."/>
            <person name="Mauceli E."/>
            <person name="Brockman W."/>
            <person name="MacCallum I.A."/>
            <person name="Young S."/>
            <person name="LaButti K."/>
            <person name="DeCaprio D."/>
            <person name="Crawford M."/>
            <person name="Koehrsen M."/>
            <person name="Engels R."/>
            <person name="Montgomery P."/>
            <person name="Pearson M."/>
            <person name="Howarth C."/>
            <person name="Larson L."/>
            <person name="White J."/>
            <person name="O'Leary S."/>
            <person name="Kodira C."/>
            <person name="Zeng Q."/>
            <person name="Yandava C."/>
            <person name="Alvarado L."/>
            <person name="Kistler C."/>
            <person name="Shim W.-B."/>
            <person name="Kang S."/>
            <person name="Woloshuk C."/>
        </authorList>
    </citation>
    <scope>NUCLEOTIDE SEQUENCE</scope>
    <source>
        <strain evidence="3">4287</strain>
    </source>
</reference>
<feature type="transmembrane region" description="Helical" evidence="2">
    <location>
        <begin position="141"/>
        <end position="160"/>
    </location>
</feature>
<dbReference type="GeneID" id="28955961"/>
<feature type="region of interest" description="Disordered" evidence="1">
    <location>
        <begin position="266"/>
        <end position="289"/>
    </location>
</feature>
<keyword evidence="2" id="KW-0472">Membrane</keyword>
<evidence type="ECO:0000313" key="4">
    <source>
        <dbReference type="Proteomes" id="UP000009097"/>
    </source>
</evidence>